<keyword evidence="14" id="KW-1185">Reference proteome</keyword>
<keyword evidence="4 10" id="KW-0698">rRNA processing</keyword>
<name>A0AAE3VHX5_9BACT</name>
<dbReference type="InterPro" id="IPR029026">
    <property type="entry name" value="tRNA_m1G_MTases_N"/>
</dbReference>
<evidence type="ECO:0000256" key="4">
    <source>
        <dbReference type="ARBA" id="ARBA00022552"/>
    </source>
</evidence>
<dbReference type="PIRSF" id="PIRSF015601">
    <property type="entry name" value="MTase_slr0722"/>
    <property type="match status" value="1"/>
</dbReference>
<dbReference type="NCBIfam" id="TIGR00046">
    <property type="entry name" value="RsmE family RNA methyltransferase"/>
    <property type="match status" value="1"/>
</dbReference>
<comment type="function">
    <text evidence="8 10">Specifically methylates the N3 position of the uracil ring of uridine 1498 (m3U1498) in 16S rRNA. Acts on the fully assembled 30S ribosomal subunit.</text>
</comment>
<dbReference type="AlphaFoldDB" id="A0AAE3VHX5"/>
<dbReference type="CDD" id="cd18084">
    <property type="entry name" value="RsmE-like"/>
    <property type="match status" value="1"/>
</dbReference>
<proteinExistence type="inferred from homology"/>
<evidence type="ECO:0000256" key="5">
    <source>
        <dbReference type="ARBA" id="ARBA00022603"/>
    </source>
</evidence>
<dbReference type="InterPro" id="IPR015947">
    <property type="entry name" value="PUA-like_sf"/>
</dbReference>
<keyword evidence="7 10" id="KW-0949">S-adenosyl-L-methionine</keyword>
<organism evidence="13 14">
    <name type="scientific">Oligosphaera ethanolica</name>
    <dbReference type="NCBI Taxonomy" id="760260"/>
    <lineage>
        <taxon>Bacteria</taxon>
        <taxon>Pseudomonadati</taxon>
        <taxon>Lentisphaerota</taxon>
        <taxon>Oligosphaeria</taxon>
        <taxon>Oligosphaerales</taxon>
        <taxon>Oligosphaeraceae</taxon>
        <taxon>Oligosphaera</taxon>
    </lineage>
</organism>
<dbReference type="InterPro" id="IPR006700">
    <property type="entry name" value="RsmE"/>
</dbReference>
<dbReference type="Gene3D" id="3.40.1280.10">
    <property type="match status" value="1"/>
</dbReference>
<dbReference type="RefSeq" id="WP_307262506.1">
    <property type="nucleotide sequence ID" value="NZ_JAUSVL010000001.1"/>
</dbReference>
<evidence type="ECO:0000313" key="14">
    <source>
        <dbReference type="Proteomes" id="UP001238163"/>
    </source>
</evidence>
<evidence type="ECO:0000259" key="11">
    <source>
        <dbReference type="Pfam" id="PF04452"/>
    </source>
</evidence>
<dbReference type="GO" id="GO:0005737">
    <property type="term" value="C:cytoplasm"/>
    <property type="evidence" value="ECO:0007669"/>
    <property type="project" value="UniProtKB-SubCell"/>
</dbReference>
<evidence type="ECO:0000256" key="7">
    <source>
        <dbReference type="ARBA" id="ARBA00022691"/>
    </source>
</evidence>
<protein>
    <recommendedName>
        <fullName evidence="10">Ribosomal RNA small subunit methyltransferase E</fullName>
        <ecNumber evidence="10">2.1.1.193</ecNumber>
    </recommendedName>
</protein>
<dbReference type="Proteomes" id="UP001238163">
    <property type="component" value="Unassembled WGS sequence"/>
</dbReference>
<comment type="catalytic activity">
    <reaction evidence="9 10">
        <text>uridine(1498) in 16S rRNA + S-adenosyl-L-methionine = N(3)-methyluridine(1498) in 16S rRNA + S-adenosyl-L-homocysteine + H(+)</text>
        <dbReference type="Rhea" id="RHEA:42920"/>
        <dbReference type="Rhea" id="RHEA-COMP:10283"/>
        <dbReference type="Rhea" id="RHEA-COMP:10284"/>
        <dbReference type="ChEBI" id="CHEBI:15378"/>
        <dbReference type="ChEBI" id="CHEBI:57856"/>
        <dbReference type="ChEBI" id="CHEBI:59789"/>
        <dbReference type="ChEBI" id="CHEBI:65315"/>
        <dbReference type="ChEBI" id="CHEBI:74502"/>
        <dbReference type="EC" id="2.1.1.193"/>
    </reaction>
</comment>
<keyword evidence="5 10" id="KW-0489">Methyltransferase</keyword>
<dbReference type="EMBL" id="JAUSVL010000001">
    <property type="protein sequence ID" value="MDQ0290720.1"/>
    <property type="molecule type" value="Genomic_DNA"/>
</dbReference>
<evidence type="ECO:0000256" key="1">
    <source>
        <dbReference type="ARBA" id="ARBA00004496"/>
    </source>
</evidence>
<dbReference type="SUPFAM" id="SSF75217">
    <property type="entry name" value="alpha/beta knot"/>
    <property type="match status" value="1"/>
</dbReference>
<keyword evidence="6 10" id="KW-0808">Transferase</keyword>
<evidence type="ECO:0000256" key="2">
    <source>
        <dbReference type="ARBA" id="ARBA00005528"/>
    </source>
</evidence>
<dbReference type="Pfam" id="PF20260">
    <property type="entry name" value="PUA_4"/>
    <property type="match status" value="1"/>
</dbReference>
<evidence type="ECO:0000256" key="10">
    <source>
        <dbReference type="PIRNR" id="PIRNR015601"/>
    </source>
</evidence>
<feature type="domain" description="Ribosomal RNA small subunit methyltransferase E PUA-like" evidence="12">
    <location>
        <begin position="20"/>
        <end position="53"/>
    </location>
</feature>
<evidence type="ECO:0000259" key="12">
    <source>
        <dbReference type="Pfam" id="PF20260"/>
    </source>
</evidence>
<dbReference type="InterPro" id="IPR046886">
    <property type="entry name" value="RsmE_MTase_dom"/>
</dbReference>
<dbReference type="GO" id="GO:0070475">
    <property type="term" value="P:rRNA base methylation"/>
    <property type="evidence" value="ECO:0007669"/>
    <property type="project" value="TreeGrafter"/>
</dbReference>
<evidence type="ECO:0000313" key="13">
    <source>
        <dbReference type="EMBL" id="MDQ0290720.1"/>
    </source>
</evidence>
<evidence type="ECO:0000256" key="9">
    <source>
        <dbReference type="ARBA" id="ARBA00047944"/>
    </source>
</evidence>
<evidence type="ECO:0000256" key="8">
    <source>
        <dbReference type="ARBA" id="ARBA00025699"/>
    </source>
</evidence>
<reference evidence="13" key="1">
    <citation type="submission" date="2023-07" db="EMBL/GenBank/DDBJ databases">
        <title>Genomic Encyclopedia of Type Strains, Phase IV (KMG-IV): sequencing the most valuable type-strain genomes for metagenomic binning, comparative biology and taxonomic classification.</title>
        <authorList>
            <person name="Goeker M."/>
        </authorList>
    </citation>
    <scope>NUCLEOTIDE SEQUENCE</scope>
    <source>
        <strain evidence="13">DSM 24202</strain>
    </source>
</reference>
<accession>A0AAE3VHX5</accession>
<dbReference type="InterPro" id="IPR046887">
    <property type="entry name" value="RsmE_PUA-like"/>
</dbReference>
<dbReference type="EC" id="2.1.1.193" evidence="10"/>
<dbReference type="PANTHER" id="PTHR30027:SF3">
    <property type="entry name" value="16S RRNA (URACIL(1498)-N(3))-METHYLTRANSFERASE"/>
    <property type="match status" value="1"/>
</dbReference>
<dbReference type="InterPro" id="IPR029028">
    <property type="entry name" value="Alpha/beta_knot_MTases"/>
</dbReference>
<dbReference type="SUPFAM" id="SSF88697">
    <property type="entry name" value="PUA domain-like"/>
    <property type="match status" value="1"/>
</dbReference>
<comment type="similarity">
    <text evidence="2 10">Belongs to the RNA methyltransferase RsmE family.</text>
</comment>
<sequence>MRNFYCPDQPLTPDCTVELPAAESTHALRVLRLQAGDRLQLLNGSGIRAEAELLPPTNAGRRQQEAHCRIIAVEHCPEPAIALHLYIAPPRGKNMDAVLRTATELGVIRITPILCRYGVAKPENDKDSWQQTLIAACKQSGNPFQPAISPLQAFHDALAGHDATTGFFGAVPRDNDQPIQPGDLPSPHTVSLWIGPEGGFSLEEDEALRTAGLRALTIGPWILRVETAVPALLGALYGLLEH</sequence>
<gene>
    <name evidence="13" type="ORF">J3R75_002827</name>
</gene>
<evidence type="ECO:0000256" key="6">
    <source>
        <dbReference type="ARBA" id="ARBA00022679"/>
    </source>
</evidence>
<evidence type="ECO:0000256" key="3">
    <source>
        <dbReference type="ARBA" id="ARBA00022490"/>
    </source>
</evidence>
<comment type="caution">
    <text evidence="13">The sequence shown here is derived from an EMBL/GenBank/DDBJ whole genome shotgun (WGS) entry which is preliminary data.</text>
</comment>
<feature type="domain" description="Ribosomal RNA small subunit methyltransferase E methyltransferase" evidence="11">
    <location>
        <begin position="80"/>
        <end position="236"/>
    </location>
</feature>
<dbReference type="Pfam" id="PF04452">
    <property type="entry name" value="Methyltrans_RNA"/>
    <property type="match status" value="1"/>
</dbReference>
<dbReference type="GO" id="GO:0070042">
    <property type="term" value="F:rRNA (uridine-N3-)-methyltransferase activity"/>
    <property type="evidence" value="ECO:0007669"/>
    <property type="project" value="TreeGrafter"/>
</dbReference>
<keyword evidence="3 10" id="KW-0963">Cytoplasm</keyword>
<comment type="subcellular location">
    <subcellularLocation>
        <location evidence="1 10">Cytoplasm</location>
    </subcellularLocation>
</comment>
<dbReference type="PANTHER" id="PTHR30027">
    <property type="entry name" value="RIBOSOMAL RNA SMALL SUBUNIT METHYLTRANSFERASE E"/>
    <property type="match status" value="1"/>
</dbReference>